<reference evidence="1" key="1">
    <citation type="submission" date="2021-05" db="EMBL/GenBank/DDBJ databases">
        <authorList>
            <person name="Pan Q."/>
            <person name="Jouanno E."/>
            <person name="Zahm M."/>
            <person name="Klopp C."/>
            <person name="Cabau C."/>
            <person name="Louis A."/>
            <person name="Berthelot C."/>
            <person name="Parey E."/>
            <person name="Roest Crollius H."/>
            <person name="Montfort J."/>
            <person name="Robinson-Rechavi M."/>
            <person name="Bouchez O."/>
            <person name="Lampietro C."/>
            <person name="Lopez Roques C."/>
            <person name="Donnadieu C."/>
            <person name="Postlethwait J."/>
            <person name="Bobe J."/>
            <person name="Dillon D."/>
            <person name="Chandos A."/>
            <person name="von Hippel F."/>
            <person name="Guiguen Y."/>
        </authorList>
    </citation>
    <scope>NUCLEOTIDE SEQUENCE</scope>
    <source>
        <strain evidence="1">YG-Jan2019</strain>
    </source>
</reference>
<keyword evidence="2" id="KW-1185">Reference proteome</keyword>
<evidence type="ECO:0000313" key="2">
    <source>
        <dbReference type="Proteomes" id="UP001157502"/>
    </source>
</evidence>
<proteinExistence type="predicted"/>
<accession>A0ACC2H0Y0</accession>
<evidence type="ECO:0000313" key="1">
    <source>
        <dbReference type="EMBL" id="KAJ8009571.1"/>
    </source>
</evidence>
<gene>
    <name evidence="1" type="ORF">DPEC_G00090260</name>
</gene>
<dbReference type="EMBL" id="CM055734">
    <property type="protein sequence ID" value="KAJ8009571.1"/>
    <property type="molecule type" value="Genomic_DNA"/>
</dbReference>
<protein>
    <submittedName>
        <fullName evidence="1">Uncharacterized protein</fullName>
    </submittedName>
</protein>
<name>A0ACC2H0Y0_DALPE</name>
<organism evidence="1 2">
    <name type="scientific">Dallia pectoralis</name>
    <name type="common">Alaska blackfish</name>
    <dbReference type="NCBI Taxonomy" id="75939"/>
    <lineage>
        <taxon>Eukaryota</taxon>
        <taxon>Metazoa</taxon>
        <taxon>Chordata</taxon>
        <taxon>Craniata</taxon>
        <taxon>Vertebrata</taxon>
        <taxon>Euteleostomi</taxon>
        <taxon>Actinopterygii</taxon>
        <taxon>Neopterygii</taxon>
        <taxon>Teleostei</taxon>
        <taxon>Protacanthopterygii</taxon>
        <taxon>Esociformes</taxon>
        <taxon>Umbridae</taxon>
        <taxon>Dallia</taxon>
    </lineage>
</organism>
<sequence>MQQQVEEERAKLQQLQAAKDVAIAIARMRVYEDFDGFEDHDEESNDKMEIKPQLNPDAASFQPQDAPEVKMTQESVSLAQAIASSLSINRLPVPEPTTFSGNPLQFVDWKMSFMALIDRKPLPSK</sequence>
<comment type="caution">
    <text evidence="1">The sequence shown here is derived from an EMBL/GenBank/DDBJ whole genome shotgun (WGS) entry which is preliminary data.</text>
</comment>
<dbReference type="Proteomes" id="UP001157502">
    <property type="component" value="Chromosome 7"/>
</dbReference>